<comment type="similarity">
    <text evidence="1">Belongs to the 'GDXG' lipolytic enzyme family.</text>
</comment>
<dbReference type="Pfam" id="PF07859">
    <property type="entry name" value="Abhydrolase_3"/>
    <property type="match status" value="1"/>
</dbReference>
<feature type="active site" evidence="3">
    <location>
        <position position="165"/>
    </location>
</feature>
<feature type="domain" description="Alpha/beta hydrolase fold-3" evidence="4">
    <location>
        <begin position="91"/>
        <end position="290"/>
    </location>
</feature>
<evidence type="ECO:0000256" key="2">
    <source>
        <dbReference type="ARBA" id="ARBA00022801"/>
    </source>
</evidence>
<dbReference type="InterPro" id="IPR013094">
    <property type="entry name" value="AB_hydrolase_3"/>
</dbReference>
<accession>A0ABW4P1M3</accession>
<keyword evidence="2 5" id="KW-0378">Hydrolase</keyword>
<dbReference type="InterPro" id="IPR033140">
    <property type="entry name" value="Lipase_GDXG_put_SER_AS"/>
</dbReference>
<dbReference type="PANTHER" id="PTHR48081">
    <property type="entry name" value="AB HYDROLASE SUPERFAMILY PROTEIN C4A8.06C"/>
    <property type="match status" value="1"/>
</dbReference>
<organism evidence="5 6">
    <name type="scientific">Rhodococcus gannanensis</name>
    <dbReference type="NCBI Taxonomy" id="1960308"/>
    <lineage>
        <taxon>Bacteria</taxon>
        <taxon>Bacillati</taxon>
        <taxon>Actinomycetota</taxon>
        <taxon>Actinomycetes</taxon>
        <taxon>Mycobacteriales</taxon>
        <taxon>Nocardiaceae</taxon>
        <taxon>Rhodococcus</taxon>
    </lineage>
</organism>
<dbReference type="InterPro" id="IPR029058">
    <property type="entry name" value="AB_hydrolase_fold"/>
</dbReference>
<proteinExistence type="inferred from homology"/>
<sequence length="323" mass="35036">MRYGENTVWHWDVSARARVVDAVARTVVKPVFSAWPSSDVALRVLAEVNTLAGMLPAPPNTQVARTTLGGVRCDRITHARRATDELDGATILYLHGGGFVFCGTGTHRTLCALLSARSGAPVYSVDYRQVPVGGIGTSIADAMSAYRALLDTCVDPTKIIVAGDSAGGYLAMKVAEIAALQGLPRPAAVLGYSPLLNLHLDRHDPQFMRRDAFLPMNQVAALKERWLDGPDDIVGVHNPVDADPSLLPPVFLTSAEHELMRPDVELLTARLEKAGRHVETHLWTGQIHAFPVLGAFLREARELVSLSVDFARRSVGEQVRRTA</sequence>
<evidence type="ECO:0000256" key="1">
    <source>
        <dbReference type="ARBA" id="ARBA00010515"/>
    </source>
</evidence>
<comment type="caution">
    <text evidence="5">The sequence shown here is derived from an EMBL/GenBank/DDBJ whole genome shotgun (WGS) entry which is preliminary data.</text>
</comment>
<evidence type="ECO:0000256" key="3">
    <source>
        <dbReference type="PROSITE-ProRule" id="PRU10038"/>
    </source>
</evidence>
<dbReference type="SUPFAM" id="SSF53474">
    <property type="entry name" value="alpha/beta-Hydrolases"/>
    <property type="match status" value="1"/>
</dbReference>
<dbReference type="InterPro" id="IPR050300">
    <property type="entry name" value="GDXG_lipolytic_enzyme"/>
</dbReference>
<keyword evidence="6" id="KW-1185">Reference proteome</keyword>
<dbReference type="Gene3D" id="3.40.50.1820">
    <property type="entry name" value="alpha/beta hydrolase"/>
    <property type="match status" value="1"/>
</dbReference>
<dbReference type="GO" id="GO:0016787">
    <property type="term" value="F:hydrolase activity"/>
    <property type="evidence" value="ECO:0007669"/>
    <property type="project" value="UniProtKB-KW"/>
</dbReference>
<dbReference type="EMBL" id="JBHUFB010000009">
    <property type="protein sequence ID" value="MFD1811981.1"/>
    <property type="molecule type" value="Genomic_DNA"/>
</dbReference>
<evidence type="ECO:0000259" key="4">
    <source>
        <dbReference type="Pfam" id="PF07859"/>
    </source>
</evidence>
<name>A0ABW4P1M3_9NOCA</name>
<dbReference type="PROSITE" id="PS01174">
    <property type="entry name" value="LIPASE_GDXG_SER"/>
    <property type="match status" value="1"/>
</dbReference>
<dbReference type="Proteomes" id="UP001597286">
    <property type="component" value="Unassembled WGS sequence"/>
</dbReference>
<dbReference type="RefSeq" id="WP_378484512.1">
    <property type="nucleotide sequence ID" value="NZ_JBHUFB010000009.1"/>
</dbReference>
<reference evidence="6" key="1">
    <citation type="journal article" date="2019" name="Int. J. Syst. Evol. Microbiol.">
        <title>The Global Catalogue of Microorganisms (GCM) 10K type strain sequencing project: providing services to taxonomists for standard genome sequencing and annotation.</title>
        <authorList>
            <consortium name="The Broad Institute Genomics Platform"/>
            <consortium name="The Broad Institute Genome Sequencing Center for Infectious Disease"/>
            <person name="Wu L."/>
            <person name="Ma J."/>
        </authorList>
    </citation>
    <scope>NUCLEOTIDE SEQUENCE [LARGE SCALE GENOMIC DNA]</scope>
    <source>
        <strain evidence="6">DT72</strain>
    </source>
</reference>
<evidence type="ECO:0000313" key="5">
    <source>
        <dbReference type="EMBL" id="MFD1811981.1"/>
    </source>
</evidence>
<protein>
    <submittedName>
        <fullName evidence="5">Alpha/beta hydrolase</fullName>
    </submittedName>
</protein>
<evidence type="ECO:0000313" key="6">
    <source>
        <dbReference type="Proteomes" id="UP001597286"/>
    </source>
</evidence>
<dbReference type="PANTHER" id="PTHR48081:SF30">
    <property type="entry name" value="ACETYL-HYDROLASE LIPR-RELATED"/>
    <property type="match status" value="1"/>
</dbReference>
<gene>
    <name evidence="5" type="ORF">ACFSJG_07115</name>
</gene>